<evidence type="ECO:0000256" key="16">
    <source>
        <dbReference type="ARBA" id="ARBA00023242"/>
    </source>
</evidence>
<keyword evidence="13" id="KW-0460">Magnesium</keyword>
<keyword evidence="11" id="KW-0862">Zinc</keyword>
<keyword evidence="9" id="KW-0227">DNA damage</keyword>
<keyword evidence="22" id="KW-1185">Reference proteome</keyword>
<evidence type="ECO:0000256" key="12">
    <source>
        <dbReference type="ARBA" id="ARBA00022840"/>
    </source>
</evidence>
<feature type="region of interest" description="Disordered" evidence="20">
    <location>
        <begin position="289"/>
        <end position="313"/>
    </location>
</feature>
<dbReference type="Proteomes" id="UP001295794">
    <property type="component" value="Unassembled WGS sequence"/>
</dbReference>
<keyword evidence="16" id="KW-0539">Nucleus</keyword>
<evidence type="ECO:0000256" key="19">
    <source>
        <dbReference type="SAM" id="Coils"/>
    </source>
</evidence>
<feature type="compositionally biased region" description="Polar residues" evidence="20">
    <location>
        <begin position="712"/>
        <end position="722"/>
    </location>
</feature>
<dbReference type="GO" id="GO:0006302">
    <property type="term" value="P:double-strand break repair"/>
    <property type="evidence" value="ECO:0007669"/>
    <property type="project" value="TreeGrafter"/>
</dbReference>
<dbReference type="GO" id="GO:0016787">
    <property type="term" value="F:hydrolase activity"/>
    <property type="evidence" value="ECO:0007669"/>
    <property type="project" value="UniProtKB-KW"/>
</dbReference>
<dbReference type="PANTHER" id="PTHR18867">
    <property type="entry name" value="RAD50"/>
    <property type="match status" value="1"/>
</dbReference>
<dbReference type="SUPFAM" id="SSF52540">
    <property type="entry name" value="P-loop containing nucleoside triphosphate hydrolases"/>
    <property type="match status" value="1"/>
</dbReference>
<evidence type="ECO:0000256" key="14">
    <source>
        <dbReference type="ARBA" id="ARBA00023054"/>
    </source>
</evidence>
<dbReference type="GO" id="GO:0046872">
    <property type="term" value="F:metal ion binding"/>
    <property type="evidence" value="ECO:0007669"/>
    <property type="project" value="UniProtKB-KW"/>
</dbReference>
<dbReference type="GO" id="GO:0051880">
    <property type="term" value="F:G-quadruplex DNA binding"/>
    <property type="evidence" value="ECO:0007669"/>
    <property type="project" value="TreeGrafter"/>
</dbReference>
<keyword evidence="10" id="KW-0378">Hydrolase</keyword>
<evidence type="ECO:0000313" key="21">
    <source>
        <dbReference type="EMBL" id="CAK5270168.1"/>
    </source>
</evidence>
<dbReference type="GO" id="GO:0030870">
    <property type="term" value="C:Mre11 complex"/>
    <property type="evidence" value="ECO:0007669"/>
    <property type="project" value="TreeGrafter"/>
</dbReference>
<keyword evidence="6" id="KW-0158">Chromosome</keyword>
<dbReference type="GO" id="GO:0007004">
    <property type="term" value="P:telomere maintenance via telomerase"/>
    <property type="evidence" value="ECO:0007669"/>
    <property type="project" value="TreeGrafter"/>
</dbReference>
<evidence type="ECO:0000313" key="22">
    <source>
        <dbReference type="Proteomes" id="UP001295794"/>
    </source>
</evidence>
<evidence type="ECO:0000256" key="5">
    <source>
        <dbReference type="ARBA" id="ARBA00017893"/>
    </source>
</evidence>
<keyword evidence="15" id="KW-0234">DNA repair</keyword>
<dbReference type="InterPro" id="IPR027417">
    <property type="entry name" value="P-loop_NTPase"/>
</dbReference>
<organism evidence="21 22">
    <name type="scientific">Mycena citricolor</name>
    <dbReference type="NCBI Taxonomy" id="2018698"/>
    <lineage>
        <taxon>Eukaryota</taxon>
        <taxon>Fungi</taxon>
        <taxon>Dikarya</taxon>
        <taxon>Basidiomycota</taxon>
        <taxon>Agaricomycotina</taxon>
        <taxon>Agaricomycetes</taxon>
        <taxon>Agaricomycetidae</taxon>
        <taxon>Agaricales</taxon>
        <taxon>Marasmiineae</taxon>
        <taxon>Mycenaceae</taxon>
        <taxon>Mycena</taxon>
    </lineage>
</organism>
<reference evidence="21" key="1">
    <citation type="submission" date="2023-11" db="EMBL/GenBank/DDBJ databases">
        <authorList>
            <person name="De Vega J J."/>
            <person name="De Vega J J."/>
        </authorList>
    </citation>
    <scope>NUCLEOTIDE SEQUENCE</scope>
</reference>
<evidence type="ECO:0000256" key="10">
    <source>
        <dbReference type="ARBA" id="ARBA00022801"/>
    </source>
</evidence>
<gene>
    <name evidence="21" type="ORF">MYCIT1_LOCUS14342</name>
</gene>
<name>A0AAD2H8E8_9AGAR</name>
<sequence length="1029" mass="117663">MANEKEVKAQVRLRFIAANGQNGCSPKSQCDREEDGLTMKTLESVLALENNKETSGKRAVISTKCAELDAEIPQLLGVSKAVLENVIFCHQEDSYWPLAEPAALKKKFDDIFEATKYTKALDSIKSLRKSRCRAQAEKERLEGLSREKAHSDKLKTRVADLNKVIADKELEYEDTKKSVESLEESKSRAQADLQEARINLQDFLRSNEAAPQTRGRERKAENVENELSGARKQYTELAQQVGIFKSEFDWNESKRFTTSATIQDQSFSSSGLEAAKIVEFTNKIQDLSRKQRKTAEDLKRDRRAKEDEFKSKSAELTDSLNASKVSRNALQHQLPFDGKALIPATRRTDPQEDTFEREVDRVQLSAQVTQEGSKVYKELLRTGKQKKACSACNRHLDDHELMEFERVLQAKITKYSSSSKVVPQEEQDQWEALLKQVQALQPLETTRDRLKTVEIPELESKIQELNAEIPGASSSSDSFSEKLDDLKRDLREVQRLKMQGANISRLQKDLKRATENVATSEQQLSATGSTKTADEVQTELDELMAVIRKTEKQKEGLLKERETRMSATRVYENELHTMEIQSVDIRSKIREKESLEMSIQSMKEECQAHAVGVKEQDEKILELQAPIDALSNEHLRSQRELDADIVGAETAYSELAQRVDQLNGINKNIELSVFFALNWIVCSPHYFYLQICSQQTRSTTTRMHRKVGRGCNGNSRVGNKSGSRTRNRQRHREGDQRSGSAMATVRENLRVRRLIKEIKTIQENIDKEDIAAAAKAKRNFTEKFAIYKDKENRLQTEYAHMAGELSSSRNQLKQQELDLKEFKDVNKNYKDQLIKVKMSDMANNDLEKYAKALDNAIMKYHSLKMEEVNDIMKYLWNKTYQGSDIDTIRIRSDAEGGATKRSYNYRVVMTKDQVEMDMRGRCSAGQKMLASIIIRLALSDSFGQNCGILALDEPTNALDEKNIEALASSLISIIHERKSHSNFQLIVITHDEKFLAKLSQSGVLDYYWKMERDERQNSYITRKSVIEYH</sequence>
<evidence type="ECO:0000256" key="13">
    <source>
        <dbReference type="ARBA" id="ARBA00022842"/>
    </source>
</evidence>
<comment type="similarity">
    <text evidence="4">Belongs to the SMC family. RAD50 subfamily.</text>
</comment>
<dbReference type="GO" id="GO:0003691">
    <property type="term" value="F:double-stranded telomeric DNA binding"/>
    <property type="evidence" value="ECO:0007669"/>
    <property type="project" value="TreeGrafter"/>
</dbReference>
<feature type="region of interest" description="Disordered" evidence="20">
    <location>
        <begin position="205"/>
        <end position="226"/>
    </location>
</feature>
<evidence type="ECO:0000256" key="20">
    <source>
        <dbReference type="SAM" id="MobiDB-lite"/>
    </source>
</evidence>
<evidence type="ECO:0000256" key="17">
    <source>
        <dbReference type="ARBA" id="ARBA00023254"/>
    </source>
</evidence>
<dbReference type="GO" id="GO:0043047">
    <property type="term" value="F:single-stranded telomeric DNA binding"/>
    <property type="evidence" value="ECO:0007669"/>
    <property type="project" value="TreeGrafter"/>
</dbReference>
<comment type="subcellular location">
    <subcellularLocation>
        <location evidence="3">Chromosome</location>
    </subcellularLocation>
    <subcellularLocation>
        <location evidence="2">Nucleus</location>
    </subcellularLocation>
</comment>
<keyword evidence="17" id="KW-0469">Meiosis</keyword>
<evidence type="ECO:0000256" key="6">
    <source>
        <dbReference type="ARBA" id="ARBA00022454"/>
    </source>
</evidence>
<feature type="region of interest" description="Disordered" evidence="20">
    <location>
        <begin position="703"/>
        <end position="742"/>
    </location>
</feature>
<protein>
    <recommendedName>
        <fullName evidence="5">DNA repair protein RAD50</fullName>
    </recommendedName>
</protein>
<evidence type="ECO:0000256" key="4">
    <source>
        <dbReference type="ARBA" id="ARBA00009439"/>
    </source>
</evidence>
<evidence type="ECO:0000256" key="9">
    <source>
        <dbReference type="ARBA" id="ARBA00022763"/>
    </source>
</evidence>
<comment type="caution">
    <text evidence="21">The sequence shown here is derived from an EMBL/GenBank/DDBJ whole genome shotgun (WGS) entry which is preliminary data.</text>
</comment>
<dbReference type="GO" id="GO:0000722">
    <property type="term" value="P:telomere maintenance via recombination"/>
    <property type="evidence" value="ECO:0007669"/>
    <property type="project" value="TreeGrafter"/>
</dbReference>
<dbReference type="FunFam" id="3.40.50.300:FF:000593">
    <property type="entry name" value="DNA repair protein RAD50"/>
    <property type="match status" value="1"/>
</dbReference>
<dbReference type="EMBL" id="CAVNYO010000159">
    <property type="protein sequence ID" value="CAK5270168.1"/>
    <property type="molecule type" value="Genomic_DNA"/>
</dbReference>
<evidence type="ECO:0000256" key="18">
    <source>
        <dbReference type="ARBA" id="ARBA00049360"/>
    </source>
</evidence>
<dbReference type="GO" id="GO:0070192">
    <property type="term" value="P:chromosome organization involved in meiotic cell cycle"/>
    <property type="evidence" value="ECO:0007669"/>
    <property type="project" value="TreeGrafter"/>
</dbReference>
<evidence type="ECO:0000256" key="2">
    <source>
        <dbReference type="ARBA" id="ARBA00004123"/>
    </source>
</evidence>
<evidence type="ECO:0000256" key="7">
    <source>
        <dbReference type="ARBA" id="ARBA00022723"/>
    </source>
</evidence>
<evidence type="ECO:0000256" key="1">
    <source>
        <dbReference type="ARBA" id="ARBA00001947"/>
    </source>
</evidence>
<keyword evidence="7" id="KW-0479">Metal-binding</keyword>
<comment type="cofactor">
    <cofactor evidence="1">
        <name>Zn(2+)</name>
        <dbReference type="ChEBI" id="CHEBI:29105"/>
    </cofactor>
</comment>
<evidence type="ECO:0000256" key="3">
    <source>
        <dbReference type="ARBA" id="ARBA00004286"/>
    </source>
</evidence>
<feature type="coiled-coil region" evidence="19">
    <location>
        <begin position="805"/>
        <end position="832"/>
    </location>
</feature>
<dbReference type="GO" id="GO:0000794">
    <property type="term" value="C:condensed nuclear chromosome"/>
    <property type="evidence" value="ECO:0007669"/>
    <property type="project" value="TreeGrafter"/>
</dbReference>
<accession>A0AAD2H8E8</accession>
<keyword evidence="8" id="KW-0547">Nucleotide-binding</keyword>
<dbReference type="Gene3D" id="3.40.50.300">
    <property type="entry name" value="P-loop containing nucleotide triphosphate hydrolases"/>
    <property type="match status" value="2"/>
</dbReference>
<dbReference type="Pfam" id="PF13558">
    <property type="entry name" value="SbcC_Walker_B"/>
    <property type="match status" value="1"/>
</dbReference>
<evidence type="ECO:0000256" key="8">
    <source>
        <dbReference type="ARBA" id="ARBA00022741"/>
    </source>
</evidence>
<dbReference type="PANTHER" id="PTHR18867:SF12">
    <property type="entry name" value="DNA REPAIR PROTEIN RAD50"/>
    <property type="match status" value="1"/>
</dbReference>
<keyword evidence="14 19" id="KW-0175">Coiled coil</keyword>
<comment type="catalytic activity">
    <reaction evidence="18">
        <text>ATP + H2O = ADP + phosphate + H(+)</text>
        <dbReference type="Rhea" id="RHEA:13065"/>
        <dbReference type="ChEBI" id="CHEBI:15377"/>
        <dbReference type="ChEBI" id="CHEBI:15378"/>
        <dbReference type="ChEBI" id="CHEBI:30616"/>
        <dbReference type="ChEBI" id="CHEBI:43474"/>
        <dbReference type="ChEBI" id="CHEBI:456216"/>
    </reaction>
</comment>
<evidence type="ECO:0000256" key="15">
    <source>
        <dbReference type="ARBA" id="ARBA00023204"/>
    </source>
</evidence>
<proteinExistence type="inferred from homology"/>
<dbReference type="AlphaFoldDB" id="A0AAD2H8E8"/>
<evidence type="ECO:0000256" key="11">
    <source>
        <dbReference type="ARBA" id="ARBA00022833"/>
    </source>
</evidence>
<dbReference type="GO" id="GO:0005524">
    <property type="term" value="F:ATP binding"/>
    <property type="evidence" value="ECO:0007669"/>
    <property type="project" value="UniProtKB-KW"/>
</dbReference>
<feature type="coiled-coil region" evidence="19">
    <location>
        <begin position="476"/>
        <end position="560"/>
    </location>
</feature>
<keyword evidence="12" id="KW-0067">ATP-binding</keyword>